<evidence type="ECO:0000313" key="9">
    <source>
        <dbReference type="Proteomes" id="UP001159042"/>
    </source>
</evidence>
<evidence type="ECO:0000256" key="6">
    <source>
        <dbReference type="ARBA" id="ARBA00023180"/>
    </source>
</evidence>
<protein>
    <recommendedName>
        <fullName evidence="10">NADH dehydrogenase subunit 6</fullName>
    </recommendedName>
</protein>
<dbReference type="GO" id="GO:0015031">
    <property type="term" value="P:protein transport"/>
    <property type="evidence" value="ECO:0007669"/>
    <property type="project" value="InterPro"/>
</dbReference>
<keyword evidence="4 7" id="KW-1133">Transmembrane helix</keyword>
<evidence type="ECO:0000256" key="5">
    <source>
        <dbReference type="ARBA" id="ARBA00023136"/>
    </source>
</evidence>
<accession>A0AAV8WE05</accession>
<evidence type="ECO:0000256" key="7">
    <source>
        <dbReference type="SAM" id="Phobius"/>
    </source>
</evidence>
<dbReference type="PANTHER" id="PTHR31158">
    <property type="entry name" value="DUAL OXIDASE 2"/>
    <property type="match status" value="1"/>
</dbReference>
<name>A0AAV8WE05_9CUCU</name>
<dbReference type="Pfam" id="PF10204">
    <property type="entry name" value="DuoxA"/>
    <property type="match status" value="1"/>
</dbReference>
<evidence type="ECO:0000256" key="2">
    <source>
        <dbReference type="ARBA" id="ARBA00009816"/>
    </source>
</evidence>
<dbReference type="GO" id="GO:0005789">
    <property type="term" value="C:endoplasmic reticulum membrane"/>
    <property type="evidence" value="ECO:0007669"/>
    <property type="project" value="InterPro"/>
</dbReference>
<gene>
    <name evidence="8" type="ORF">NQ315_000722</name>
</gene>
<dbReference type="PANTHER" id="PTHR31158:SF10">
    <property type="entry name" value="LD27791P"/>
    <property type="match status" value="1"/>
</dbReference>
<comment type="caution">
    <text evidence="8">The sequence shown here is derived from an EMBL/GenBank/DDBJ whole genome shotgun (WGS) entry which is preliminary data.</text>
</comment>
<dbReference type="Proteomes" id="UP001159042">
    <property type="component" value="Unassembled WGS sequence"/>
</dbReference>
<evidence type="ECO:0008006" key="10">
    <source>
        <dbReference type="Google" id="ProtNLM"/>
    </source>
</evidence>
<keyword evidence="3 7" id="KW-0812">Transmembrane</keyword>
<keyword evidence="9" id="KW-1185">Reference proteome</keyword>
<evidence type="ECO:0000256" key="4">
    <source>
        <dbReference type="ARBA" id="ARBA00022989"/>
    </source>
</evidence>
<comment type="similarity">
    <text evidence="2">Belongs to the DUOXA family.</text>
</comment>
<proteinExistence type="inferred from homology"/>
<evidence type="ECO:0000256" key="3">
    <source>
        <dbReference type="ARBA" id="ARBA00022692"/>
    </source>
</evidence>
<evidence type="ECO:0000256" key="1">
    <source>
        <dbReference type="ARBA" id="ARBA00004141"/>
    </source>
</evidence>
<sequence>MILIVDIVAVVNENEDLAMKGWFDAFRYDGGPTLYSFNNRTAVTGDVTVITFLAIFSTLYVAFLIIFPGIRKEIL</sequence>
<keyword evidence="6" id="KW-0325">Glycoprotein</keyword>
<keyword evidence="5 7" id="KW-0472">Membrane</keyword>
<reference evidence="8 9" key="1">
    <citation type="journal article" date="2023" name="Insect Mol. Biol.">
        <title>Genome sequencing provides insights into the evolution of gene families encoding plant cell wall-degrading enzymes in longhorned beetles.</title>
        <authorList>
            <person name="Shin N.R."/>
            <person name="Okamura Y."/>
            <person name="Kirsch R."/>
            <person name="Pauchet Y."/>
        </authorList>
    </citation>
    <scope>NUCLEOTIDE SEQUENCE [LARGE SCALE GENOMIC DNA]</scope>
    <source>
        <strain evidence="8">EAD_L_NR</strain>
    </source>
</reference>
<organism evidence="8 9">
    <name type="scientific">Exocentrus adspersus</name>
    <dbReference type="NCBI Taxonomy" id="1586481"/>
    <lineage>
        <taxon>Eukaryota</taxon>
        <taxon>Metazoa</taxon>
        <taxon>Ecdysozoa</taxon>
        <taxon>Arthropoda</taxon>
        <taxon>Hexapoda</taxon>
        <taxon>Insecta</taxon>
        <taxon>Pterygota</taxon>
        <taxon>Neoptera</taxon>
        <taxon>Endopterygota</taxon>
        <taxon>Coleoptera</taxon>
        <taxon>Polyphaga</taxon>
        <taxon>Cucujiformia</taxon>
        <taxon>Chrysomeloidea</taxon>
        <taxon>Cerambycidae</taxon>
        <taxon>Lamiinae</taxon>
        <taxon>Acanthocinini</taxon>
        <taxon>Exocentrus</taxon>
    </lineage>
</organism>
<dbReference type="InterPro" id="IPR018469">
    <property type="entry name" value="Dual_oxidase_maturation_fac"/>
</dbReference>
<comment type="subcellular location">
    <subcellularLocation>
        <location evidence="1">Membrane</location>
        <topology evidence="1">Multi-pass membrane protein</topology>
    </subcellularLocation>
</comment>
<dbReference type="AlphaFoldDB" id="A0AAV8WE05"/>
<feature type="transmembrane region" description="Helical" evidence="7">
    <location>
        <begin position="47"/>
        <end position="70"/>
    </location>
</feature>
<dbReference type="EMBL" id="JANEYG010000002">
    <property type="protein sequence ID" value="KAJ8924573.1"/>
    <property type="molecule type" value="Genomic_DNA"/>
</dbReference>
<evidence type="ECO:0000313" key="8">
    <source>
        <dbReference type="EMBL" id="KAJ8924573.1"/>
    </source>
</evidence>